<keyword evidence="1" id="KW-0812">Transmembrane</keyword>
<organism evidence="2 3">
    <name type="scientific">Paractinoplanes rishiriensis</name>
    <dbReference type="NCBI Taxonomy" id="1050105"/>
    <lineage>
        <taxon>Bacteria</taxon>
        <taxon>Bacillati</taxon>
        <taxon>Actinomycetota</taxon>
        <taxon>Actinomycetes</taxon>
        <taxon>Micromonosporales</taxon>
        <taxon>Micromonosporaceae</taxon>
        <taxon>Paractinoplanes</taxon>
    </lineage>
</organism>
<dbReference type="AlphaFoldDB" id="A0A919K1P9"/>
<dbReference type="EMBL" id="BOMV01000056">
    <property type="protein sequence ID" value="GIE97420.1"/>
    <property type="molecule type" value="Genomic_DNA"/>
</dbReference>
<keyword evidence="3" id="KW-1185">Reference proteome</keyword>
<keyword evidence="1" id="KW-1133">Transmembrane helix</keyword>
<keyword evidence="1" id="KW-0472">Membrane</keyword>
<dbReference type="RefSeq" id="WP_203784337.1">
    <property type="nucleotide sequence ID" value="NZ_BOMV01000056.1"/>
</dbReference>
<comment type="caution">
    <text evidence="2">The sequence shown here is derived from an EMBL/GenBank/DDBJ whole genome shotgun (WGS) entry which is preliminary data.</text>
</comment>
<gene>
    <name evidence="2" type="ORF">Ari01nite_48850</name>
</gene>
<evidence type="ECO:0000256" key="1">
    <source>
        <dbReference type="SAM" id="Phobius"/>
    </source>
</evidence>
<proteinExistence type="predicted"/>
<feature type="transmembrane region" description="Helical" evidence="1">
    <location>
        <begin position="76"/>
        <end position="95"/>
    </location>
</feature>
<sequence length="206" mass="22448">MRLIKKVVRYELIMWGSLLRVLLRLPERLEPGARTFGYARAVAPILIALTVVSAIEVAVVDVVLQHVLPWPTVRYAALGLGVWGVVWMLGIGAILRTHRHVVGPAGLRIRNSTSVDLTLPWSEIELVRAVSRYPDGSGTVQHAGDRVSIAVGSQTAVDVVLREPRTLDLPEGPATGVREVRFQADAPDELVTLAHTYLEACQPTGS</sequence>
<evidence type="ECO:0000313" key="3">
    <source>
        <dbReference type="Proteomes" id="UP000636960"/>
    </source>
</evidence>
<protein>
    <recommendedName>
        <fullName evidence="4">PH domain-containing protein</fullName>
    </recommendedName>
</protein>
<reference evidence="2" key="1">
    <citation type="submission" date="2021-01" db="EMBL/GenBank/DDBJ databases">
        <title>Whole genome shotgun sequence of Actinoplanes rishiriensis NBRC 108556.</title>
        <authorList>
            <person name="Komaki H."/>
            <person name="Tamura T."/>
        </authorList>
    </citation>
    <scope>NUCLEOTIDE SEQUENCE</scope>
    <source>
        <strain evidence="2">NBRC 108556</strain>
    </source>
</reference>
<feature type="transmembrane region" description="Helical" evidence="1">
    <location>
        <begin position="43"/>
        <end position="64"/>
    </location>
</feature>
<evidence type="ECO:0000313" key="2">
    <source>
        <dbReference type="EMBL" id="GIE97420.1"/>
    </source>
</evidence>
<evidence type="ECO:0008006" key="4">
    <source>
        <dbReference type="Google" id="ProtNLM"/>
    </source>
</evidence>
<dbReference type="Proteomes" id="UP000636960">
    <property type="component" value="Unassembled WGS sequence"/>
</dbReference>
<name>A0A919K1P9_9ACTN</name>
<accession>A0A919K1P9</accession>